<dbReference type="KEGG" id="rin:ACS15_4314"/>
<dbReference type="EMBL" id="CP012606">
    <property type="protein sequence ID" value="ANH75920.1"/>
    <property type="molecule type" value="Genomic_DNA"/>
</dbReference>
<dbReference type="Proteomes" id="UP000077927">
    <property type="component" value="Chromosome 2"/>
</dbReference>
<proteinExistence type="predicted"/>
<evidence type="ECO:0000313" key="2">
    <source>
        <dbReference type="EMBL" id="ANH75920.1"/>
    </source>
</evidence>
<protein>
    <submittedName>
        <fullName evidence="2">Uncharacterized protein</fullName>
    </submittedName>
</protein>
<accession>A0AAC9FUI0</accession>
<dbReference type="AlphaFoldDB" id="A0AAC9FUI0"/>
<organism evidence="2 3">
    <name type="scientific">Ralstonia insidiosa</name>
    <dbReference type="NCBI Taxonomy" id="190721"/>
    <lineage>
        <taxon>Bacteria</taxon>
        <taxon>Pseudomonadati</taxon>
        <taxon>Pseudomonadota</taxon>
        <taxon>Betaproteobacteria</taxon>
        <taxon>Burkholderiales</taxon>
        <taxon>Burkholderiaceae</taxon>
        <taxon>Ralstonia</taxon>
    </lineage>
</organism>
<feature type="region of interest" description="Disordered" evidence="1">
    <location>
        <begin position="22"/>
        <end position="42"/>
    </location>
</feature>
<evidence type="ECO:0000313" key="3">
    <source>
        <dbReference type="Proteomes" id="UP000077927"/>
    </source>
</evidence>
<gene>
    <name evidence="2" type="ORF">ACS15_4314</name>
</gene>
<evidence type="ECO:0000256" key="1">
    <source>
        <dbReference type="SAM" id="MobiDB-lite"/>
    </source>
</evidence>
<sequence length="42" mass="4849">MGKVLFWYAHRRVMKWKWSERGASRHGIPHDQLSAESAGALP</sequence>
<reference evidence="2 3" key="1">
    <citation type="submission" date="2015-09" db="EMBL/GenBank/DDBJ databases">
        <authorList>
            <person name="Xu Y."/>
            <person name="Nagy A."/>
            <person name="Liu N.T."/>
            <person name="Nou X."/>
        </authorList>
    </citation>
    <scope>NUCLEOTIDE SEQUENCE [LARGE SCALE GENOMIC DNA]</scope>
    <source>
        <strain evidence="2 3">FC1138</strain>
    </source>
</reference>
<name>A0AAC9FUI0_9RALS</name>